<protein>
    <recommendedName>
        <fullName evidence="3">Guanylate cyclase domain-containing protein</fullName>
    </recommendedName>
</protein>
<evidence type="ECO:0000313" key="5">
    <source>
        <dbReference type="Proteomes" id="UP001154240"/>
    </source>
</evidence>
<dbReference type="InterPro" id="IPR029787">
    <property type="entry name" value="Nucleotide_cyclase"/>
</dbReference>
<dbReference type="PANTHER" id="PTHR43081">
    <property type="entry name" value="ADENYLATE CYCLASE, TERMINAL-DIFFERENTIATION SPECIFIC-RELATED"/>
    <property type="match status" value="1"/>
</dbReference>
<dbReference type="CDD" id="cd07302">
    <property type="entry name" value="CHD"/>
    <property type="match status" value="1"/>
</dbReference>
<name>A0A9X4MG15_9BACT</name>
<keyword evidence="2" id="KW-0812">Transmembrane</keyword>
<keyword evidence="2" id="KW-1133">Transmembrane helix</keyword>
<dbReference type="InterPro" id="IPR001054">
    <property type="entry name" value="A/G_cyclase"/>
</dbReference>
<keyword evidence="5" id="KW-1185">Reference proteome</keyword>
<keyword evidence="2" id="KW-0472">Membrane</keyword>
<sequence>MSDDFQIKRKLTAILSADAVSYSRMMSENEDQTLRTLADQRRILDAIIEAHEGRIVNTAGDSVLAEFSSSVAAVRCAIEMQEALKTRNDGLPSDQRMLFRIGVNLGDVMISGSDLLGDGVNVAARLQSIAEPGGICISSSVYDQISGKINLGFADLGEQNLKNITRPIHVYQLTGANAPIKARAVNATRKRGIFWVVAGFLFPVAILALGGYFLLSSSQKPLPTGEAPPQSMTRELEQSRLEAERGRAQAELEKLRAEGEMARMQAELALEKARTEAEQIKRRSEAEVRNKAASSSRSEPRVIPAAVPAPLPSAVQDSAPNSSEPPVKPAVEASPQWIATLSCEAFENRPASQMRLPVTSRGGDFVFERGNAGQPGYVFLQGKPVNGQLTMIGNVISGAKATLGRPGSAHLSGSFDGSGYQLQGKLGRRPCSMTLEARQ</sequence>
<dbReference type="GO" id="GO:0006171">
    <property type="term" value="P:cAMP biosynthetic process"/>
    <property type="evidence" value="ECO:0007669"/>
    <property type="project" value="TreeGrafter"/>
</dbReference>
<evidence type="ECO:0000256" key="1">
    <source>
        <dbReference type="SAM" id="MobiDB-lite"/>
    </source>
</evidence>
<feature type="transmembrane region" description="Helical" evidence="2">
    <location>
        <begin position="193"/>
        <end position="215"/>
    </location>
</feature>
<reference evidence="4" key="1">
    <citation type="journal article" date="2022" name="bioRxiv">
        <title>Thiovibrio frasassiensisgen. nov., sp. nov., an autotrophic, elemental sulfur disproportionating bacterium isolated from sulfidic karst sediment, and proposal of Thiovibrionaceae fam. nov.</title>
        <authorList>
            <person name="Aronson H."/>
            <person name="Thomas C."/>
            <person name="Bhattacharyya M."/>
            <person name="Eckstein S."/>
            <person name="Jensen S."/>
            <person name="Barco R."/>
            <person name="Macalady J."/>
            <person name="Amend J."/>
        </authorList>
    </citation>
    <scope>NUCLEOTIDE SEQUENCE</scope>
    <source>
        <strain evidence="4">RS19-109</strain>
    </source>
</reference>
<dbReference type="Proteomes" id="UP001154240">
    <property type="component" value="Unassembled WGS sequence"/>
</dbReference>
<organism evidence="4 5">
    <name type="scientific">Thiovibrio frasassiensis</name>
    <dbReference type="NCBI Taxonomy" id="2984131"/>
    <lineage>
        <taxon>Bacteria</taxon>
        <taxon>Pseudomonadati</taxon>
        <taxon>Thermodesulfobacteriota</taxon>
        <taxon>Desulfobulbia</taxon>
        <taxon>Desulfobulbales</taxon>
        <taxon>Thiovibrionaceae</taxon>
        <taxon>Thiovibrio</taxon>
    </lineage>
</organism>
<feature type="region of interest" description="Disordered" evidence="1">
    <location>
        <begin position="221"/>
        <end position="248"/>
    </location>
</feature>
<feature type="domain" description="Guanylate cyclase" evidence="3">
    <location>
        <begin position="13"/>
        <end position="127"/>
    </location>
</feature>
<dbReference type="RefSeq" id="WP_307632170.1">
    <property type="nucleotide sequence ID" value="NZ_JAPHEH010000001.1"/>
</dbReference>
<feature type="region of interest" description="Disordered" evidence="1">
    <location>
        <begin position="278"/>
        <end position="304"/>
    </location>
</feature>
<evidence type="ECO:0000259" key="3">
    <source>
        <dbReference type="PROSITE" id="PS50125"/>
    </source>
</evidence>
<reference evidence="4" key="2">
    <citation type="submission" date="2022-10" db="EMBL/GenBank/DDBJ databases">
        <authorList>
            <person name="Aronson H.S."/>
        </authorList>
    </citation>
    <scope>NUCLEOTIDE SEQUENCE</scope>
    <source>
        <strain evidence="4">RS19-109</strain>
    </source>
</reference>
<dbReference type="Gene3D" id="3.30.70.1230">
    <property type="entry name" value="Nucleotide cyclase"/>
    <property type="match status" value="1"/>
</dbReference>
<dbReference type="EMBL" id="JAPHEH010000001">
    <property type="protein sequence ID" value="MDG4475195.1"/>
    <property type="molecule type" value="Genomic_DNA"/>
</dbReference>
<evidence type="ECO:0000313" key="4">
    <source>
        <dbReference type="EMBL" id="MDG4475195.1"/>
    </source>
</evidence>
<dbReference type="PANTHER" id="PTHR43081:SF19">
    <property type="entry name" value="PH-SENSITIVE ADENYLATE CYCLASE RV1264"/>
    <property type="match status" value="1"/>
</dbReference>
<proteinExistence type="predicted"/>
<dbReference type="PROSITE" id="PS50125">
    <property type="entry name" value="GUANYLATE_CYCLASE_2"/>
    <property type="match status" value="1"/>
</dbReference>
<dbReference type="SUPFAM" id="SSF55073">
    <property type="entry name" value="Nucleotide cyclase"/>
    <property type="match status" value="1"/>
</dbReference>
<dbReference type="InterPro" id="IPR050697">
    <property type="entry name" value="Adenylyl/Guanylyl_Cyclase_3/4"/>
</dbReference>
<evidence type="ECO:0000256" key="2">
    <source>
        <dbReference type="SAM" id="Phobius"/>
    </source>
</evidence>
<dbReference type="Pfam" id="PF00211">
    <property type="entry name" value="Guanylate_cyc"/>
    <property type="match status" value="1"/>
</dbReference>
<dbReference type="AlphaFoldDB" id="A0A9X4MG15"/>
<accession>A0A9X4MG15</accession>
<feature type="compositionally biased region" description="Basic and acidic residues" evidence="1">
    <location>
        <begin position="234"/>
        <end position="248"/>
    </location>
</feature>
<dbReference type="GO" id="GO:0004016">
    <property type="term" value="F:adenylate cyclase activity"/>
    <property type="evidence" value="ECO:0007669"/>
    <property type="project" value="UniProtKB-ARBA"/>
</dbReference>
<gene>
    <name evidence="4" type="ORF">OLX77_03350</name>
</gene>
<comment type="caution">
    <text evidence="4">The sequence shown here is derived from an EMBL/GenBank/DDBJ whole genome shotgun (WGS) entry which is preliminary data.</text>
</comment>
<feature type="compositionally biased region" description="Basic and acidic residues" evidence="1">
    <location>
        <begin position="278"/>
        <end position="290"/>
    </location>
</feature>
<dbReference type="GO" id="GO:0035556">
    <property type="term" value="P:intracellular signal transduction"/>
    <property type="evidence" value="ECO:0007669"/>
    <property type="project" value="InterPro"/>
</dbReference>